<name>A0A370DMV3_9GAMM</name>
<reference evidence="2 3" key="1">
    <citation type="journal article" date="2018" name="ISME J.">
        <title>Endosymbiont genomes yield clues of tubeworm success.</title>
        <authorList>
            <person name="Li Y."/>
            <person name="Liles M.R."/>
            <person name="Halanych K.M."/>
        </authorList>
    </citation>
    <scope>NUCLEOTIDE SEQUENCE [LARGE SCALE GENOMIC DNA]</scope>
    <source>
        <strain evidence="2">A1464</strain>
    </source>
</reference>
<accession>A0A370DMV3</accession>
<gene>
    <name evidence="2" type="ORF">DIZ80_00025</name>
</gene>
<protein>
    <submittedName>
        <fullName evidence="2">Uncharacterized protein</fullName>
    </submittedName>
</protein>
<feature type="chain" id="PRO_5016951756" evidence="1">
    <location>
        <begin position="21"/>
        <end position="146"/>
    </location>
</feature>
<evidence type="ECO:0000256" key="1">
    <source>
        <dbReference type="SAM" id="SignalP"/>
    </source>
</evidence>
<keyword evidence="1" id="KW-0732">Signal</keyword>
<keyword evidence="3" id="KW-1185">Reference proteome</keyword>
<sequence length="146" mass="15856">MLNKTLSVVILSAFSAASYASSNLCKEVGGMGLAEAINETNLVAALSGDFTGARAEIIGQKKTSTGLVLEMEHFFINDKNGLIRTRDKATLTTVPGKDETYMLEIAYKIVDSRGTYEGYRGGFNSFGLIKLEKGEVILRYQGEICK</sequence>
<organism evidence="2 3">
    <name type="scientific">endosymbiont of Galathealinum brachiosum</name>
    <dbReference type="NCBI Taxonomy" id="2200906"/>
    <lineage>
        <taxon>Bacteria</taxon>
        <taxon>Pseudomonadati</taxon>
        <taxon>Pseudomonadota</taxon>
        <taxon>Gammaproteobacteria</taxon>
        <taxon>sulfur-oxidizing symbionts</taxon>
    </lineage>
</organism>
<comment type="caution">
    <text evidence="2">The sequence shown here is derived from an EMBL/GenBank/DDBJ whole genome shotgun (WGS) entry which is preliminary data.</text>
</comment>
<evidence type="ECO:0000313" key="2">
    <source>
        <dbReference type="EMBL" id="RDH85900.1"/>
    </source>
</evidence>
<feature type="signal peptide" evidence="1">
    <location>
        <begin position="1"/>
        <end position="20"/>
    </location>
</feature>
<dbReference type="Proteomes" id="UP000254266">
    <property type="component" value="Unassembled WGS sequence"/>
</dbReference>
<dbReference type="AlphaFoldDB" id="A0A370DMV3"/>
<proteinExistence type="predicted"/>
<dbReference type="EMBL" id="QFXC01000002">
    <property type="protein sequence ID" value="RDH85900.1"/>
    <property type="molecule type" value="Genomic_DNA"/>
</dbReference>
<evidence type="ECO:0000313" key="3">
    <source>
        <dbReference type="Proteomes" id="UP000254266"/>
    </source>
</evidence>